<evidence type="ECO:0000259" key="1">
    <source>
        <dbReference type="PROSITE" id="PS50076"/>
    </source>
</evidence>
<gene>
    <name evidence="2" type="ORF">Q8A70_13930</name>
</gene>
<accession>A0ABU0YM21</accession>
<dbReference type="Proteomes" id="UP001230156">
    <property type="component" value="Unassembled WGS sequence"/>
</dbReference>
<dbReference type="RefSeq" id="WP_379956261.1">
    <property type="nucleotide sequence ID" value="NZ_JAUYVI010000004.1"/>
</dbReference>
<dbReference type="SUPFAM" id="SSF46565">
    <property type="entry name" value="Chaperone J-domain"/>
    <property type="match status" value="1"/>
</dbReference>
<dbReference type="CDD" id="cd06257">
    <property type="entry name" value="DnaJ"/>
    <property type="match status" value="1"/>
</dbReference>
<sequence>MFESGGGLKKARNKYAVEVELDDGRVQILFIFVSPGTRVIDMLNDEREFIPFETSEGAIIIYRKSALKRLNPLFAAERLASRDPYDIIDVSHKASDQEVHEAYRKAVASVHPDHIQALGLPEEFIELATRRAMAINDAYDRIKRDRGLNNR</sequence>
<dbReference type="PROSITE" id="PS50076">
    <property type="entry name" value="DNAJ_2"/>
    <property type="match status" value="1"/>
</dbReference>
<evidence type="ECO:0000313" key="3">
    <source>
        <dbReference type="Proteomes" id="UP001230156"/>
    </source>
</evidence>
<organism evidence="2 3">
    <name type="scientific">Dongia sedimenti</name>
    <dbReference type="NCBI Taxonomy" id="3064282"/>
    <lineage>
        <taxon>Bacteria</taxon>
        <taxon>Pseudomonadati</taxon>
        <taxon>Pseudomonadota</taxon>
        <taxon>Alphaproteobacteria</taxon>
        <taxon>Rhodospirillales</taxon>
        <taxon>Dongiaceae</taxon>
        <taxon>Dongia</taxon>
    </lineage>
</organism>
<name>A0ABU0YM21_9PROT</name>
<dbReference type="Pfam" id="PF00226">
    <property type="entry name" value="DnaJ"/>
    <property type="match status" value="1"/>
</dbReference>
<proteinExistence type="predicted"/>
<dbReference type="Gene3D" id="1.10.287.110">
    <property type="entry name" value="DnaJ domain"/>
    <property type="match status" value="1"/>
</dbReference>
<dbReference type="InterPro" id="IPR001623">
    <property type="entry name" value="DnaJ_domain"/>
</dbReference>
<evidence type="ECO:0000313" key="2">
    <source>
        <dbReference type="EMBL" id="MDQ7248779.1"/>
    </source>
</evidence>
<reference evidence="3" key="1">
    <citation type="submission" date="2023-08" db="EMBL/GenBank/DDBJ databases">
        <title>Rhodospirillaceae gen. nov., a novel taxon isolated from the Yangtze River Yuezi River estuary sludge.</title>
        <authorList>
            <person name="Ruan L."/>
        </authorList>
    </citation>
    <scope>NUCLEOTIDE SEQUENCE [LARGE SCALE GENOMIC DNA]</scope>
    <source>
        <strain evidence="3">R-7</strain>
    </source>
</reference>
<protein>
    <submittedName>
        <fullName evidence="2">DnaJ domain-containing protein</fullName>
    </submittedName>
</protein>
<feature type="domain" description="J" evidence="1">
    <location>
        <begin position="83"/>
        <end position="151"/>
    </location>
</feature>
<dbReference type="EMBL" id="JAUYVI010000004">
    <property type="protein sequence ID" value="MDQ7248779.1"/>
    <property type="molecule type" value="Genomic_DNA"/>
</dbReference>
<dbReference type="InterPro" id="IPR036869">
    <property type="entry name" value="J_dom_sf"/>
</dbReference>
<keyword evidence="3" id="KW-1185">Reference proteome</keyword>
<dbReference type="SMART" id="SM00271">
    <property type="entry name" value="DnaJ"/>
    <property type="match status" value="1"/>
</dbReference>
<comment type="caution">
    <text evidence="2">The sequence shown here is derived from an EMBL/GenBank/DDBJ whole genome shotgun (WGS) entry which is preliminary data.</text>
</comment>